<dbReference type="AlphaFoldDB" id="A0A2I2G3M3"/>
<feature type="transmembrane region" description="Helical" evidence="1">
    <location>
        <begin position="104"/>
        <end position="121"/>
    </location>
</feature>
<dbReference type="GeneID" id="36557041"/>
<sequence>MSWLFPQDFGDEYRQQARTLRIVALACCFLGLLFLSLHRWSSKNLAYLFPVIWSLVDGAFIAQQKTIHPLIRSVCDLLSVFLFIIVIPIMFAVGLLFFSLLTMLMGWVFTVAACAHGMLCFRAGVEFWRRLGFGGNVQLPV</sequence>
<dbReference type="OrthoDB" id="4501940at2759"/>
<protein>
    <submittedName>
        <fullName evidence="2">Uncharacterized protein</fullName>
    </submittedName>
</protein>
<evidence type="ECO:0000256" key="1">
    <source>
        <dbReference type="SAM" id="Phobius"/>
    </source>
</evidence>
<reference evidence="2 3" key="1">
    <citation type="submission" date="2016-12" db="EMBL/GenBank/DDBJ databases">
        <title>The genomes of Aspergillus section Nigri reveals drivers in fungal speciation.</title>
        <authorList>
            <consortium name="DOE Joint Genome Institute"/>
            <person name="Vesth T.C."/>
            <person name="Nybo J."/>
            <person name="Theobald S."/>
            <person name="Brandl J."/>
            <person name="Frisvad J.C."/>
            <person name="Nielsen K.F."/>
            <person name="Lyhne E.K."/>
            <person name="Kogle M.E."/>
            <person name="Kuo A."/>
            <person name="Riley R."/>
            <person name="Clum A."/>
            <person name="Nolan M."/>
            <person name="Lipzen A."/>
            <person name="Salamov A."/>
            <person name="Henrissat B."/>
            <person name="Wiebenga A."/>
            <person name="De Vries R.P."/>
            <person name="Grigoriev I.V."/>
            <person name="Mortensen U.H."/>
            <person name="Andersen M.R."/>
            <person name="Baker S.E."/>
        </authorList>
    </citation>
    <scope>NUCLEOTIDE SEQUENCE [LARGE SCALE GENOMIC DNA]</scope>
    <source>
        <strain evidence="2 3">IBT 23096</strain>
    </source>
</reference>
<dbReference type="VEuPathDB" id="FungiDB:P170DRAFT_437327"/>
<keyword evidence="1" id="KW-1133">Transmembrane helix</keyword>
<feature type="transmembrane region" description="Helical" evidence="1">
    <location>
        <begin position="44"/>
        <end position="62"/>
    </location>
</feature>
<keyword evidence="1" id="KW-0472">Membrane</keyword>
<feature type="transmembrane region" description="Helical" evidence="1">
    <location>
        <begin position="20"/>
        <end position="38"/>
    </location>
</feature>
<keyword evidence="3" id="KW-1185">Reference proteome</keyword>
<proteinExistence type="predicted"/>
<name>A0A2I2G3M3_9EURO</name>
<dbReference type="RefSeq" id="XP_024702780.1">
    <property type="nucleotide sequence ID" value="XM_024849342.1"/>
</dbReference>
<evidence type="ECO:0000313" key="3">
    <source>
        <dbReference type="Proteomes" id="UP000234275"/>
    </source>
</evidence>
<dbReference type="Proteomes" id="UP000234275">
    <property type="component" value="Unassembled WGS sequence"/>
</dbReference>
<comment type="caution">
    <text evidence="2">The sequence shown here is derived from an EMBL/GenBank/DDBJ whole genome shotgun (WGS) entry which is preliminary data.</text>
</comment>
<gene>
    <name evidence="2" type="ORF">P170DRAFT_437327</name>
</gene>
<keyword evidence="1" id="KW-0812">Transmembrane</keyword>
<evidence type="ECO:0000313" key="2">
    <source>
        <dbReference type="EMBL" id="PLB47478.1"/>
    </source>
</evidence>
<feature type="transmembrane region" description="Helical" evidence="1">
    <location>
        <begin position="74"/>
        <end position="98"/>
    </location>
</feature>
<accession>A0A2I2G3M3</accession>
<organism evidence="2 3">
    <name type="scientific">Aspergillus steynii IBT 23096</name>
    <dbReference type="NCBI Taxonomy" id="1392250"/>
    <lineage>
        <taxon>Eukaryota</taxon>
        <taxon>Fungi</taxon>
        <taxon>Dikarya</taxon>
        <taxon>Ascomycota</taxon>
        <taxon>Pezizomycotina</taxon>
        <taxon>Eurotiomycetes</taxon>
        <taxon>Eurotiomycetidae</taxon>
        <taxon>Eurotiales</taxon>
        <taxon>Aspergillaceae</taxon>
        <taxon>Aspergillus</taxon>
        <taxon>Aspergillus subgen. Circumdati</taxon>
    </lineage>
</organism>
<dbReference type="EMBL" id="MSFO01000005">
    <property type="protein sequence ID" value="PLB47478.1"/>
    <property type="molecule type" value="Genomic_DNA"/>
</dbReference>